<keyword evidence="3 6" id="KW-0812">Transmembrane</keyword>
<evidence type="ECO:0000313" key="8">
    <source>
        <dbReference type="Proteomes" id="UP001139319"/>
    </source>
</evidence>
<keyword evidence="5 6" id="KW-0472">Membrane</keyword>
<feature type="transmembrane region" description="Helical" evidence="6">
    <location>
        <begin position="87"/>
        <end position="106"/>
    </location>
</feature>
<keyword evidence="8" id="KW-1185">Reference proteome</keyword>
<dbReference type="RefSeq" id="WP_253968882.1">
    <property type="nucleotide sequence ID" value="NZ_JAMFTH010000005.1"/>
</dbReference>
<dbReference type="InterPro" id="IPR005598">
    <property type="entry name" value="ATP_synth_I"/>
</dbReference>
<dbReference type="EMBL" id="JAMFTH010000005">
    <property type="protein sequence ID" value="MCP8900487.1"/>
    <property type="molecule type" value="Genomic_DNA"/>
</dbReference>
<feature type="transmembrane region" description="Helical" evidence="6">
    <location>
        <begin position="27"/>
        <end position="44"/>
    </location>
</feature>
<feature type="transmembrane region" description="Helical" evidence="6">
    <location>
        <begin position="65"/>
        <end position="81"/>
    </location>
</feature>
<dbReference type="GO" id="GO:0005886">
    <property type="term" value="C:plasma membrane"/>
    <property type="evidence" value="ECO:0007669"/>
    <property type="project" value="UniProtKB-SubCell"/>
</dbReference>
<evidence type="ECO:0000256" key="5">
    <source>
        <dbReference type="ARBA" id="ARBA00023136"/>
    </source>
</evidence>
<dbReference type="Proteomes" id="UP001139319">
    <property type="component" value="Unassembled WGS sequence"/>
</dbReference>
<evidence type="ECO:0000256" key="2">
    <source>
        <dbReference type="ARBA" id="ARBA00022475"/>
    </source>
</evidence>
<protein>
    <submittedName>
        <fullName evidence="7">ATP synthase subunit I</fullName>
    </submittedName>
</protein>
<evidence type="ECO:0000256" key="6">
    <source>
        <dbReference type="SAM" id="Phobius"/>
    </source>
</evidence>
<sequence length="116" mass="12853">MLRLWIILLVIAAPVVFWRPVWGISLLWGFSVCLVPSMVFARFAGQIRGASAVRQSVNRFYRAESAKLLLTAALFAAVFTRDVPISLPVFLCAFVVAQIAQMIVTAKATGRSLRQQ</sequence>
<proteinExistence type="predicted"/>
<evidence type="ECO:0000256" key="1">
    <source>
        <dbReference type="ARBA" id="ARBA00004651"/>
    </source>
</evidence>
<reference evidence="7" key="2">
    <citation type="submission" date="2023-01" db="EMBL/GenBank/DDBJ databases">
        <title>Gilvimarinus xylanilyticus HB14 isolated from Caulerpa lentillifera aquaculture base in Hainan, China.</title>
        <authorList>
            <person name="Zhang Y.-J."/>
        </authorList>
    </citation>
    <scope>NUCLEOTIDE SEQUENCE</scope>
    <source>
        <strain evidence="7">HB14</strain>
    </source>
</reference>
<accession>A0A9X2I6R8</accession>
<evidence type="ECO:0000256" key="3">
    <source>
        <dbReference type="ARBA" id="ARBA00022692"/>
    </source>
</evidence>
<gene>
    <name evidence="7" type="ORF">M6D89_14365</name>
</gene>
<keyword evidence="2" id="KW-1003">Cell membrane</keyword>
<name>A0A9X2I6R8_9GAMM</name>
<evidence type="ECO:0000256" key="4">
    <source>
        <dbReference type="ARBA" id="ARBA00022989"/>
    </source>
</evidence>
<dbReference type="AlphaFoldDB" id="A0A9X2I6R8"/>
<comment type="caution">
    <text evidence="7">The sequence shown here is derived from an EMBL/GenBank/DDBJ whole genome shotgun (WGS) entry which is preliminary data.</text>
</comment>
<comment type="subcellular location">
    <subcellularLocation>
        <location evidence="1">Cell membrane</location>
        <topology evidence="1">Multi-pass membrane protein</topology>
    </subcellularLocation>
</comment>
<dbReference type="Pfam" id="PF03899">
    <property type="entry name" value="ATP-synt_I"/>
    <property type="match status" value="1"/>
</dbReference>
<keyword evidence="4 6" id="KW-1133">Transmembrane helix</keyword>
<organism evidence="7 8">
    <name type="scientific">Gilvimarinus xylanilyticus</name>
    <dbReference type="NCBI Taxonomy" id="2944139"/>
    <lineage>
        <taxon>Bacteria</taxon>
        <taxon>Pseudomonadati</taxon>
        <taxon>Pseudomonadota</taxon>
        <taxon>Gammaproteobacteria</taxon>
        <taxon>Cellvibrionales</taxon>
        <taxon>Cellvibrionaceae</taxon>
        <taxon>Gilvimarinus</taxon>
    </lineage>
</organism>
<reference evidence="7" key="1">
    <citation type="submission" date="2022-05" db="EMBL/GenBank/DDBJ databases">
        <authorList>
            <person name="Sun H.-N."/>
        </authorList>
    </citation>
    <scope>NUCLEOTIDE SEQUENCE</scope>
    <source>
        <strain evidence="7">HB14</strain>
    </source>
</reference>
<evidence type="ECO:0000313" key="7">
    <source>
        <dbReference type="EMBL" id="MCP8900487.1"/>
    </source>
</evidence>